<sequence length="62" mass="7233">MQHLIKLFVNEAKERNSKRAVSNNQYLLPLSMENYFGRAVILLAKAFEVEIETEPELENQPQ</sequence>
<gene>
    <name evidence="1" type="ORF">A2W58_01550</name>
</gene>
<organism evidence="1 2">
    <name type="scientific">Candidatus Zambryskibacteria bacterium RIFCSPHIGHO2_02_38_10.5</name>
    <dbReference type="NCBI Taxonomy" id="1802742"/>
    <lineage>
        <taxon>Bacteria</taxon>
        <taxon>Candidatus Zambryskiibacteriota</taxon>
    </lineage>
</organism>
<evidence type="ECO:0000313" key="1">
    <source>
        <dbReference type="EMBL" id="OHA92866.1"/>
    </source>
</evidence>
<name>A0A1G2T6H0_9BACT</name>
<protein>
    <submittedName>
        <fullName evidence="1">Uncharacterized protein</fullName>
    </submittedName>
</protein>
<proteinExistence type="predicted"/>
<dbReference type="AlphaFoldDB" id="A0A1G2T6H0"/>
<reference evidence="1 2" key="1">
    <citation type="journal article" date="2016" name="Nat. Commun.">
        <title>Thousands of microbial genomes shed light on interconnected biogeochemical processes in an aquifer system.</title>
        <authorList>
            <person name="Anantharaman K."/>
            <person name="Brown C.T."/>
            <person name="Hug L.A."/>
            <person name="Sharon I."/>
            <person name="Castelle C.J."/>
            <person name="Probst A.J."/>
            <person name="Thomas B.C."/>
            <person name="Singh A."/>
            <person name="Wilkins M.J."/>
            <person name="Karaoz U."/>
            <person name="Brodie E.L."/>
            <person name="Williams K.H."/>
            <person name="Hubbard S.S."/>
            <person name="Banfield J.F."/>
        </authorList>
    </citation>
    <scope>NUCLEOTIDE SEQUENCE [LARGE SCALE GENOMIC DNA]</scope>
</reference>
<comment type="caution">
    <text evidence="1">The sequence shown here is derived from an EMBL/GenBank/DDBJ whole genome shotgun (WGS) entry which is preliminary data.</text>
</comment>
<accession>A0A1G2T6H0</accession>
<dbReference type="Proteomes" id="UP000179264">
    <property type="component" value="Unassembled WGS sequence"/>
</dbReference>
<dbReference type="EMBL" id="MHVL01000033">
    <property type="protein sequence ID" value="OHA92866.1"/>
    <property type="molecule type" value="Genomic_DNA"/>
</dbReference>
<evidence type="ECO:0000313" key="2">
    <source>
        <dbReference type="Proteomes" id="UP000179264"/>
    </source>
</evidence>